<organism evidence="1 2">
    <name type="scientific">Pneumocystis oryctolagi</name>
    <dbReference type="NCBI Taxonomy" id="42067"/>
    <lineage>
        <taxon>Eukaryota</taxon>
        <taxon>Fungi</taxon>
        <taxon>Dikarya</taxon>
        <taxon>Ascomycota</taxon>
        <taxon>Taphrinomycotina</taxon>
        <taxon>Pneumocystomycetes</taxon>
        <taxon>Pneumocystaceae</taxon>
        <taxon>Pneumocystis</taxon>
    </lineage>
</organism>
<keyword evidence="2" id="KW-1185">Reference proteome</keyword>
<sequence>MGISYSKRATKKDFIILELKLQRDKLHRYQKSTEIFAIHTREAAKKSLSQGNKQKALCLLRQKKHYQELLEKACAHIETVENLISTIEFALIEKDIICILKQSSFLLKDIQKQMSPESVSKLMNQIEDNVIHQNEINHILSNTLESKDKEFLDELEELQLYVFPNTPNKRICNKIEKIQEIENTQKCKEQKESSYLLLA</sequence>
<evidence type="ECO:0000313" key="2">
    <source>
        <dbReference type="Proteomes" id="UP000768646"/>
    </source>
</evidence>
<dbReference type="EMBL" id="JABTEG010000004">
    <property type="protein sequence ID" value="KAG4305078.1"/>
    <property type="molecule type" value="Genomic_DNA"/>
</dbReference>
<comment type="caution">
    <text evidence="1">The sequence shown here is derived from an EMBL/GenBank/DDBJ whole genome shotgun (WGS) entry which is preliminary data.</text>
</comment>
<name>A0ACB7CDR0_9ASCO</name>
<evidence type="ECO:0000313" key="1">
    <source>
        <dbReference type="EMBL" id="KAG4305078.1"/>
    </source>
</evidence>
<protein>
    <submittedName>
        <fullName evidence="1">Uncharacterized protein</fullName>
    </submittedName>
</protein>
<proteinExistence type="predicted"/>
<gene>
    <name evidence="1" type="ORF">PORY_001248</name>
</gene>
<reference evidence="1 2" key="1">
    <citation type="journal article" date="2021" name="Commun. Biol.">
        <title>Genomic insights into the host specific adaptation of the Pneumocystis genus.</title>
        <authorList>
            <person name="Cisse O.H."/>
            <person name="Ma L."/>
            <person name="Dekker J.P."/>
            <person name="Khil P.P."/>
            <person name="Youn J.-H."/>
            <person name="Brenchley J.M."/>
            <person name="Blair R."/>
            <person name="Pahar B."/>
            <person name="Chabe M."/>
            <person name="Van Rompay K.K.A."/>
            <person name="Keesler R."/>
            <person name="Sukura A."/>
            <person name="Hirsch V."/>
            <person name="Kutty G."/>
            <person name="Liu Y."/>
            <person name="Peng L."/>
            <person name="Chen J."/>
            <person name="Song J."/>
            <person name="Weissenbacher-Lang C."/>
            <person name="Xu J."/>
            <person name="Upham N.S."/>
            <person name="Stajich J.E."/>
            <person name="Cuomo C.A."/>
            <person name="Cushion M.T."/>
            <person name="Kovacs J.A."/>
        </authorList>
    </citation>
    <scope>NUCLEOTIDE SEQUENCE [LARGE SCALE GENOMIC DNA]</scope>
    <source>
        <strain evidence="1 2">RABM</strain>
    </source>
</reference>
<dbReference type="Proteomes" id="UP000768646">
    <property type="component" value="Unassembled WGS sequence"/>
</dbReference>
<accession>A0ACB7CDR0</accession>